<feature type="binding site" evidence="8">
    <location>
        <position position="54"/>
    </location>
    <ligand>
        <name>Zn(2+)</name>
        <dbReference type="ChEBI" id="CHEBI:29105"/>
        <note>catalytic</note>
    </ligand>
</feature>
<dbReference type="HAMAP" id="MF_00972">
    <property type="entry name" value="tRNA_aden_deaminase"/>
    <property type="match status" value="1"/>
</dbReference>
<protein>
    <recommendedName>
        <fullName evidence="8">tRNA-specific adenosine deaminase</fullName>
        <ecNumber evidence="8">3.5.4.33</ecNumber>
    </recommendedName>
</protein>
<proteinExistence type="inferred from homology"/>
<dbReference type="InterPro" id="IPR058535">
    <property type="entry name" value="MafB19-deam"/>
</dbReference>
<keyword evidence="11" id="KW-1185">Reference proteome</keyword>
<dbReference type="Proteomes" id="UP000774000">
    <property type="component" value="Unassembled WGS sequence"/>
</dbReference>
<evidence type="ECO:0000256" key="1">
    <source>
        <dbReference type="ARBA" id="ARBA00010669"/>
    </source>
</evidence>
<feature type="domain" description="CMP/dCMP-type deaminase" evidence="9">
    <location>
        <begin position="3"/>
        <end position="130"/>
    </location>
</feature>
<dbReference type="InterPro" id="IPR016192">
    <property type="entry name" value="APOBEC/CMP_deaminase_Zn-bd"/>
</dbReference>
<dbReference type="PROSITE" id="PS00903">
    <property type="entry name" value="CYT_DCMP_DEAMINASES_1"/>
    <property type="match status" value="1"/>
</dbReference>
<dbReference type="GO" id="GO:0052717">
    <property type="term" value="F:tRNA-specific adenosine-34 deaminase activity"/>
    <property type="evidence" value="ECO:0007669"/>
    <property type="project" value="UniProtKB-UniRule"/>
</dbReference>
<dbReference type="GO" id="GO:0008270">
    <property type="term" value="F:zinc ion binding"/>
    <property type="evidence" value="ECO:0007669"/>
    <property type="project" value="UniProtKB-UniRule"/>
</dbReference>
<dbReference type="InterPro" id="IPR002125">
    <property type="entry name" value="CMP_dCMP_dom"/>
</dbReference>
<dbReference type="EMBL" id="JAFBDQ010000010">
    <property type="protein sequence ID" value="MBM7557258.1"/>
    <property type="molecule type" value="Genomic_DNA"/>
</dbReference>
<dbReference type="GO" id="GO:0002100">
    <property type="term" value="P:tRNA wobble adenosine to inosine editing"/>
    <property type="evidence" value="ECO:0007669"/>
    <property type="project" value="UniProtKB-UniRule"/>
</dbReference>
<evidence type="ECO:0000259" key="9">
    <source>
        <dbReference type="PROSITE" id="PS51747"/>
    </source>
</evidence>
<dbReference type="NCBIfam" id="NF008113">
    <property type="entry name" value="PRK10860.1"/>
    <property type="match status" value="1"/>
</dbReference>
<dbReference type="InterPro" id="IPR016193">
    <property type="entry name" value="Cytidine_deaminase-like"/>
</dbReference>
<sequence length="152" mass="16764">MSENDEQYMEIALEEAQKAFAKEEVPIGAIIVKDSEIIAKAHNLKESNQDPTAHAEILAIDQAVEKLGGWRLLDCTMYVTIEPCVMCAGALVESRVERLVFGAPEPKSGAAGSVFNLTNNDRLNHRLEVESGVLAADCKQLMKDFFVKLRES</sequence>
<dbReference type="CDD" id="cd01285">
    <property type="entry name" value="nucleoside_deaminase"/>
    <property type="match status" value="1"/>
</dbReference>
<evidence type="ECO:0000256" key="5">
    <source>
        <dbReference type="ARBA" id="ARBA00022801"/>
    </source>
</evidence>
<dbReference type="InterPro" id="IPR028883">
    <property type="entry name" value="tRNA_aden_deaminase"/>
</dbReference>
<keyword evidence="5 8" id="KW-0378">Hydrolase</keyword>
<comment type="caution">
    <text evidence="10">The sequence shown here is derived from an EMBL/GenBank/DDBJ whole genome shotgun (WGS) entry which is preliminary data.</text>
</comment>
<name>A0A939BPT3_9FIRM</name>
<evidence type="ECO:0000313" key="11">
    <source>
        <dbReference type="Proteomes" id="UP000774000"/>
    </source>
</evidence>
<organism evidence="10 11">
    <name type="scientific">Halanaerobacter jeridensis</name>
    <dbReference type="NCBI Taxonomy" id="706427"/>
    <lineage>
        <taxon>Bacteria</taxon>
        <taxon>Bacillati</taxon>
        <taxon>Bacillota</taxon>
        <taxon>Clostridia</taxon>
        <taxon>Halanaerobiales</taxon>
        <taxon>Halobacteroidaceae</taxon>
        <taxon>Halanaerobacter</taxon>
    </lineage>
</organism>
<evidence type="ECO:0000313" key="10">
    <source>
        <dbReference type="EMBL" id="MBM7557258.1"/>
    </source>
</evidence>
<accession>A0A939BPT3</accession>
<dbReference type="EC" id="3.5.4.33" evidence="8"/>
<comment type="similarity">
    <text evidence="1">Belongs to the cytidine and deoxycytidylate deaminase family. ADAT2 subfamily.</text>
</comment>
<dbReference type="PANTHER" id="PTHR11079">
    <property type="entry name" value="CYTOSINE DEAMINASE FAMILY MEMBER"/>
    <property type="match status" value="1"/>
</dbReference>
<evidence type="ECO:0000256" key="8">
    <source>
        <dbReference type="HAMAP-Rule" id="MF_00972"/>
    </source>
</evidence>
<evidence type="ECO:0000256" key="2">
    <source>
        <dbReference type="ARBA" id="ARBA00011738"/>
    </source>
</evidence>
<keyword evidence="4 8" id="KW-0479">Metal-binding</keyword>
<evidence type="ECO:0000256" key="7">
    <source>
        <dbReference type="ARBA" id="ARBA00048045"/>
    </source>
</evidence>
<dbReference type="PANTHER" id="PTHR11079:SF202">
    <property type="entry name" value="TRNA-SPECIFIC ADENOSINE DEAMINASE"/>
    <property type="match status" value="1"/>
</dbReference>
<gene>
    <name evidence="8" type="primary">tadA</name>
    <name evidence="10" type="ORF">JOC47_002113</name>
</gene>
<dbReference type="Pfam" id="PF14437">
    <property type="entry name" value="MafB19-deam"/>
    <property type="match status" value="1"/>
</dbReference>
<feature type="active site" description="Proton donor" evidence="8">
    <location>
        <position position="56"/>
    </location>
</feature>
<keyword evidence="3 8" id="KW-0819">tRNA processing</keyword>
<dbReference type="PROSITE" id="PS51747">
    <property type="entry name" value="CYT_DCMP_DEAMINASES_2"/>
    <property type="match status" value="1"/>
</dbReference>
<evidence type="ECO:0000256" key="6">
    <source>
        <dbReference type="ARBA" id="ARBA00022833"/>
    </source>
</evidence>
<keyword evidence="6 8" id="KW-0862">Zinc</keyword>
<comment type="subunit">
    <text evidence="2 8">Homodimer.</text>
</comment>
<dbReference type="AlphaFoldDB" id="A0A939BPT3"/>
<dbReference type="FunFam" id="3.40.140.10:FF:000005">
    <property type="entry name" value="tRNA-specific adenosine deaminase"/>
    <property type="match status" value="1"/>
</dbReference>
<reference evidence="10" key="1">
    <citation type="submission" date="2021-01" db="EMBL/GenBank/DDBJ databases">
        <title>Genomic Encyclopedia of Type Strains, Phase IV (KMG-IV): sequencing the most valuable type-strain genomes for metagenomic binning, comparative biology and taxonomic classification.</title>
        <authorList>
            <person name="Goeker M."/>
        </authorList>
    </citation>
    <scope>NUCLEOTIDE SEQUENCE</scope>
    <source>
        <strain evidence="10">DSM 23230</strain>
    </source>
</reference>
<feature type="binding site" evidence="8">
    <location>
        <position position="87"/>
    </location>
    <ligand>
        <name>Zn(2+)</name>
        <dbReference type="ChEBI" id="CHEBI:29105"/>
        <note>catalytic</note>
    </ligand>
</feature>
<dbReference type="Gene3D" id="3.40.140.10">
    <property type="entry name" value="Cytidine Deaminase, domain 2"/>
    <property type="match status" value="1"/>
</dbReference>
<comment type="catalytic activity">
    <reaction evidence="7 8">
        <text>adenosine(34) in tRNA + H2O + H(+) = inosine(34) in tRNA + NH4(+)</text>
        <dbReference type="Rhea" id="RHEA:43168"/>
        <dbReference type="Rhea" id="RHEA-COMP:10373"/>
        <dbReference type="Rhea" id="RHEA-COMP:10374"/>
        <dbReference type="ChEBI" id="CHEBI:15377"/>
        <dbReference type="ChEBI" id="CHEBI:15378"/>
        <dbReference type="ChEBI" id="CHEBI:28938"/>
        <dbReference type="ChEBI" id="CHEBI:74411"/>
        <dbReference type="ChEBI" id="CHEBI:82852"/>
        <dbReference type="EC" id="3.5.4.33"/>
    </reaction>
</comment>
<dbReference type="RefSeq" id="WP_204702007.1">
    <property type="nucleotide sequence ID" value="NZ_JAFBDQ010000010.1"/>
</dbReference>
<evidence type="ECO:0000256" key="3">
    <source>
        <dbReference type="ARBA" id="ARBA00022694"/>
    </source>
</evidence>
<comment type="function">
    <text evidence="8">Catalyzes the deamination of adenosine to inosine at the wobble position 34 of tRNA(Arg2).</text>
</comment>
<evidence type="ECO:0000256" key="4">
    <source>
        <dbReference type="ARBA" id="ARBA00022723"/>
    </source>
</evidence>
<comment type="cofactor">
    <cofactor evidence="8">
        <name>Zn(2+)</name>
        <dbReference type="ChEBI" id="CHEBI:29105"/>
    </cofactor>
    <text evidence="8">Binds 1 zinc ion per subunit.</text>
</comment>
<dbReference type="SUPFAM" id="SSF53927">
    <property type="entry name" value="Cytidine deaminase-like"/>
    <property type="match status" value="1"/>
</dbReference>
<feature type="binding site" evidence="8">
    <location>
        <position position="84"/>
    </location>
    <ligand>
        <name>Zn(2+)</name>
        <dbReference type="ChEBI" id="CHEBI:29105"/>
        <note>catalytic</note>
    </ligand>
</feature>